<feature type="non-terminal residue" evidence="1">
    <location>
        <position position="1"/>
    </location>
</feature>
<organism evidence="1 2">
    <name type="scientific">Ambispora gerdemannii</name>
    <dbReference type="NCBI Taxonomy" id="144530"/>
    <lineage>
        <taxon>Eukaryota</taxon>
        <taxon>Fungi</taxon>
        <taxon>Fungi incertae sedis</taxon>
        <taxon>Mucoromycota</taxon>
        <taxon>Glomeromycotina</taxon>
        <taxon>Glomeromycetes</taxon>
        <taxon>Archaeosporales</taxon>
        <taxon>Ambisporaceae</taxon>
        <taxon>Ambispora</taxon>
    </lineage>
</organism>
<accession>A0A9N9EMV0</accession>
<reference evidence="1" key="1">
    <citation type="submission" date="2021-06" db="EMBL/GenBank/DDBJ databases">
        <authorList>
            <person name="Kallberg Y."/>
            <person name="Tangrot J."/>
            <person name="Rosling A."/>
        </authorList>
    </citation>
    <scope>NUCLEOTIDE SEQUENCE</scope>
    <source>
        <strain evidence="1">MT106</strain>
    </source>
</reference>
<dbReference type="AlphaFoldDB" id="A0A9N9EMV0"/>
<evidence type="ECO:0000313" key="2">
    <source>
        <dbReference type="Proteomes" id="UP000789831"/>
    </source>
</evidence>
<protein>
    <submittedName>
        <fullName evidence="1">11172_t:CDS:1</fullName>
    </submittedName>
</protein>
<comment type="caution">
    <text evidence="1">The sequence shown here is derived from an EMBL/GenBank/DDBJ whole genome shotgun (WGS) entry which is preliminary data.</text>
</comment>
<keyword evidence="2" id="KW-1185">Reference proteome</keyword>
<feature type="non-terminal residue" evidence="1">
    <location>
        <position position="43"/>
    </location>
</feature>
<evidence type="ECO:0000313" key="1">
    <source>
        <dbReference type="EMBL" id="CAG8678048.1"/>
    </source>
</evidence>
<name>A0A9N9EMV0_9GLOM</name>
<proteinExistence type="predicted"/>
<gene>
    <name evidence="1" type="ORF">AGERDE_LOCUS12546</name>
</gene>
<sequence>GGHVGGVFVRDVLSFEEGSKFLRHETFKGFDETRCSDDTMRIV</sequence>
<dbReference type="EMBL" id="CAJVPL010009418">
    <property type="protein sequence ID" value="CAG8678048.1"/>
    <property type="molecule type" value="Genomic_DNA"/>
</dbReference>
<dbReference type="Proteomes" id="UP000789831">
    <property type="component" value="Unassembled WGS sequence"/>
</dbReference>